<accession>A0ABW4DRP5</accession>
<keyword evidence="2" id="KW-1185">Reference proteome</keyword>
<name>A0ABW4DRP5_9RHOB</name>
<evidence type="ECO:0000313" key="2">
    <source>
        <dbReference type="Proteomes" id="UP001597302"/>
    </source>
</evidence>
<evidence type="ECO:0000313" key="1">
    <source>
        <dbReference type="EMBL" id="MFD1479819.1"/>
    </source>
</evidence>
<dbReference type="Proteomes" id="UP001597302">
    <property type="component" value="Unassembled WGS sequence"/>
</dbReference>
<dbReference type="RefSeq" id="WP_131577531.1">
    <property type="nucleotide sequence ID" value="NZ_CBCSAJ010000072.1"/>
</dbReference>
<reference evidence="2" key="1">
    <citation type="journal article" date="2019" name="Int. J. Syst. Evol. Microbiol.">
        <title>The Global Catalogue of Microorganisms (GCM) 10K type strain sequencing project: providing services to taxonomists for standard genome sequencing and annotation.</title>
        <authorList>
            <consortium name="The Broad Institute Genomics Platform"/>
            <consortium name="The Broad Institute Genome Sequencing Center for Infectious Disease"/>
            <person name="Wu L."/>
            <person name="Ma J."/>
        </authorList>
    </citation>
    <scope>NUCLEOTIDE SEQUENCE [LARGE SCALE GENOMIC DNA]</scope>
    <source>
        <strain evidence="2">CCM 8875</strain>
    </source>
</reference>
<comment type="caution">
    <text evidence="1">The sequence shown here is derived from an EMBL/GenBank/DDBJ whole genome shotgun (WGS) entry which is preliminary data.</text>
</comment>
<proteinExistence type="predicted"/>
<dbReference type="Pfam" id="PF09981">
    <property type="entry name" value="DUF2218"/>
    <property type="match status" value="1"/>
</dbReference>
<gene>
    <name evidence="1" type="ORF">ACFQ5P_00785</name>
</gene>
<dbReference type="EMBL" id="JBHTOQ010000003">
    <property type="protein sequence ID" value="MFD1479819.1"/>
    <property type="molecule type" value="Genomic_DNA"/>
</dbReference>
<protein>
    <submittedName>
        <fullName evidence="1">DUF2218 domain-containing protein</fullName>
    </submittedName>
</protein>
<organism evidence="1 2">
    <name type="scientific">Paracoccus nototheniae</name>
    <dbReference type="NCBI Taxonomy" id="2489002"/>
    <lineage>
        <taxon>Bacteria</taxon>
        <taxon>Pseudomonadati</taxon>
        <taxon>Pseudomonadota</taxon>
        <taxon>Alphaproteobacteria</taxon>
        <taxon>Rhodobacterales</taxon>
        <taxon>Paracoccaceae</taxon>
        <taxon>Paracoccus</taxon>
    </lineage>
</organism>
<sequence length="95" mass="10446">MQMTATLPTARAPALMGTMAKHFGHKIPVEVADDHAVLRFEMGEARLAARADQLDLTLHSADAAALERLREVVESHLMRFAHREDPAPLVWHAAG</sequence>
<dbReference type="InterPro" id="IPR014543">
    <property type="entry name" value="UCP028291"/>
</dbReference>
<dbReference type="Gene3D" id="3.30.310.50">
    <property type="entry name" value="Alpha-D-phosphohexomutase, C-terminal domain"/>
    <property type="match status" value="1"/>
</dbReference>